<reference evidence="11" key="1">
    <citation type="journal article" date="2019" name="Int. J. Syst. Evol. Microbiol.">
        <title>The Global Catalogue of Microorganisms (GCM) 10K type strain sequencing project: providing services to taxonomists for standard genome sequencing and annotation.</title>
        <authorList>
            <consortium name="The Broad Institute Genomics Platform"/>
            <consortium name="The Broad Institute Genome Sequencing Center for Infectious Disease"/>
            <person name="Wu L."/>
            <person name="Ma J."/>
        </authorList>
    </citation>
    <scope>NUCLEOTIDE SEQUENCE [LARGE SCALE GENOMIC DNA]</scope>
    <source>
        <strain evidence="11">CCUG 56098</strain>
    </source>
</reference>
<dbReference type="Proteomes" id="UP001597086">
    <property type="component" value="Unassembled WGS sequence"/>
</dbReference>
<feature type="transmembrane region" description="Helical" evidence="9">
    <location>
        <begin position="180"/>
        <end position="198"/>
    </location>
</feature>
<keyword evidence="10" id="KW-0449">Lipoprotein</keyword>
<sequence>MSLKRASVIIAVILLIDQISKIYIKTHFQLGEDVTVFSWFKIAFIENDGMAWGTKLSDFTSLISDHTAKLILTLFRIVAVIGIGFWLVDVTKKKKSAILIFAIAIIFAGALGNILDSVFYGLLFNDSVMQVASFLPEEGGYADIFHGNVVDMLHFPIWSGVMPENLPLIGGKYFSFFDPVFNVADMAISTGIGILIVFNKKAFKESSKTHTPDQELHNNPI</sequence>
<keyword evidence="2 9" id="KW-1003">Cell membrane</keyword>
<evidence type="ECO:0000256" key="9">
    <source>
        <dbReference type="HAMAP-Rule" id="MF_00161"/>
    </source>
</evidence>
<comment type="similarity">
    <text evidence="1 9">Belongs to the peptidase A8 family.</text>
</comment>
<evidence type="ECO:0000256" key="4">
    <source>
        <dbReference type="ARBA" id="ARBA00022692"/>
    </source>
</evidence>
<proteinExistence type="inferred from homology"/>
<evidence type="ECO:0000313" key="11">
    <source>
        <dbReference type="Proteomes" id="UP001597086"/>
    </source>
</evidence>
<keyword evidence="5 9" id="KW-0064">Aspartyl protease</keyword>
<evidence type="ECO:0000256" key="7">
    <source>
        <dbReference type="ARBA" id="ARBA00022989"/>
    </source>
</evidence>
<evidence type="ECO:0000313" key="10">
    <source>
        <dbReference type="EMBL" id="MFD1016811.1"/>
    </source>
</evidence>
<feature type="transmembrane region" description="Helical" evidence="9">
    <location>
        <begin position="100"/>
        <end position="123"/>
    </location>
</feature>
<name>A0ABW3KTC6_9FLAO</name>
<dbReference type="EC" id="3.4.23.36" evidence="9"/>
<keyword evidence="11" id="KW-1185">Reference proteome</keyword>
<dbReference type="EMBL" id="JBHTKM010000063">
    <property type="protein sequence ID" value="MFD1016811.1"/>
    <property type="molecule type" value="Genomic_DNA"/>
</dbReference>
<dbReference type="PANTHER" id="PTHR33695:SF1">
    <property type="entry name" value="LIPOPROTEIN SIGNAL PEPTIDASE"/>
    <property type="match status" value="1"/>
</dbReference>
<dbReference type="NCBIfam" id="NF011369">
    <property type="entry name" value="PRK14788.1"/>
    <property type="match status" value="1"/>
</dbReference>
<gene>
    <name evidence="9" type="primary">lspA</name>
    <name evidence="10" type="ORF">ACFQ13_12865</name>
</gene>
<evidence type="ECO:0000256" key="6">
    <source>
        <dbReference type="ARBA" id="ARBA00022801"/>
    </source>
</evidence>
<organism evidence="10 11">
    <name type="scientific">Winogradskyella rapida</name>
    <dbReference type="NCBI Taxonomy" id="549701"/>
    <lineage>
        <taxon>Bacteria</taxon>
        <taxon>Pseudomonadati</taxon>
        <taxon>Bacteroidota</taxon>
        <taxon>Flavobacteriia</taxon>
        <taxon>Flavobacteriales</taxon>
        <taxon>Flavobacteriaceae</taxon>
        <taxon>Winogradskyella</taxon>
    </lineage>
</organism>
<feature type="active site" evidence="9">
    <location>
        <position position="151"/>
    </location>
</feature>
<accession>A0ABW3KTC6</accession>
<evidence type="ECO:0000256" key="8">
    <source>
        <dbReference type="ARBA" id="ARBA00023136"/>
    </source>
</evidence>
<feature type="transmembrane region" description="Helical" evidence="9">
    <location>
        <begin position="70"/>
        <end position="88"/>
    </location>
</feature>
<evidence type="ECO:0000256" key="2">
    <source>
        <dbReference type="ARBA" id="ARBA00022475"/>
    </source>
</evidence>
<evidence type="ECO:0000256" key="1">
    <source>
        <dbReference type="ARBA" id="ARBA00006139"/>
    </source>
</evidence>
<comment type="subcellular location">
    <subcellularLocation>
        <location evidence="9">Cell membrane</location>
        <topology evidence="9">Multi-pass membrane protein</topology>
    </subcellularLocation>
</comment>
<feature type="active site" evidence="9">
    <location>
        <position position="185"/>
    </location>
</feature>
<dbReference type="InterPro" id="IPR001872">
    <property type="entry name" value="Peptidase_A8"/>
</dbReference>
<evidence type="ECO:0000256" key="3">
    <source>
        <dbReference type="ARBA" id="ARBA00022670"/>
    </source>
</evidence>
<keyword evidence="8 9" id="KW-0472">Membrane</keyword>
<keyword evidence="4 9" id="KW-0812">Transmembrane</keyword>
<keyword evidence="3 9" id="KW-0645">Protease</keyword>
<comment type="pathway">
    <text evidence="9">Protein modification; lipoprotein biosynthesis (signal peptide cleavage).</text>
</comment>
<keyword evidence="6 9" id="KW-0378">Hydrolase</keyword>
<protein>
    <recommendedName>
        <fullName evidence="9">Lipoprotein signal peptidase</fullName>
        <ecNumber evidence="9">3.4.23.36</ecNumber>
    </recommendedName>
    <alternativeName>
        <fullName evidence="9">Prolipoprotein signal peptidase</fullName>
    </alternativeName>
    <alternativeName>
        <fullName evidence="9">Signal peptidase II</fullName>
        <shortName evidence="9">SPase II</shortName>
    </alternativeName>
</protein>
<comment type="function">
    <text evidence="9">This protein specifically catalyzes the removal of signal peptides from prolipoproteins.</text>
</comment>
<comment type="caution">
    <text evidence="9">Lacks conserved residue(s) required for the propagation of feature annotation.</text>
</comment>
<keyword evidence="7 9" id="KW-1133">Transmembrane helix</keyword>
<dbReference type="Pfam" id="PF01252">
    <property type="entry name" value="Peptidase_A8"/>
    <property type="match status" value="1"/>
</dbReference>
<dbReference type="RefSeq" id="WP_386117965.1">
    <property type="nucleotide sequence ID" value="NZ_JBHTKM010000063.1"/>
</dbReference>
<evidence type="ECO:0000256" key="5">
    <source>
        <dbReference type="ARBA" id="ARBA00022750"/>
    </source>
</evidence>
<dbReference type="HAMAP" id="MF_00161">
    <property type="entry name" value="LspA"/>
    <property type="match status" value="1"/>
</dbReference>
<dbReference type="GO" id="GO:0004190">
    <property type="term" value="F:aspartic-type endopeptidase activity"/>
    <property type="evidence" value="ECO:0007669"/>
    <property type="project" value="UniProtKB-EC"/>
</dbReference>
<comment type="catalytic activity">
    <reaction evidence="9">
        <text>Release of signal peptides from bacterial membrane prolipoproteins. Hydrolyzes -Xaa-Yaa-Zaa-|-(S,diacylglyceryl)Cys-, in which Xaa is hydrophobic (preferably Leu), and Yaa (Ala or Ser) and Zaa (Gly or Ala) have small, neutral side chains.</text>
        <dbReference type="EC" id="3.4.23.36"/>
    </reaction>
</comment>
<comment type="caution">
    <text evidence="10">The sequence shown here is derived from an EMBL/GenBank/DDBJ whole genome shotgun (WGS) entry which is preliminary data.</text>
</comment>
<dbReference type="PANTHER" id="PTHR33695">
    <property type="entry name" value="LIPOPROTEIN SIGNAL PEPTIDASE"/>
    <property type="match status" value="1"/>
</dbReference>